<evidence type="ECO:0000313" key="1">
    <source>
        <dbReference type="EMBL" id="KAJ3512274.1"/>
    </source>
</evidence>
<dbReference type="AlphaFoldDB" id="A0A9W8K4H6"/>
<comment type="caution">
    <text evidence="1">The sequence shown here is derived from an EMBL/GenBank/DDBJ whole genome shotgun (WGS) entry which is preliminary data.</text>
</comment>
<gene>
    <name evidence="1" type="ORF">NLJ89_g3616</name>
</gene>
<protein>
    <recommendedName>
        <fullName evidence="3">F-box domain-containing protein</fullName>
    </recommendedName>
</protein>
<reference evidence="1" key="1">
    <citation type="submission" date="2022-07" db="EMBL/GenBank/DDBJ databases">
        <title>Genome Sequence of Agrocybe chaxingu.</title>
        <authorList>
            <person name="Buettner E."/>
        </authorList>
    </citation>
    <scope>NUCLEOTIDE SEQUENCE</scope>
    <source>
        <strain evidence="1">MP-N11</strain>
    </source>
</reference>
<accession>A0A9W8K4H6</accession>
<organism evidence="1 2">
    <name type="scientific">Agrocybe chaxingu</name>
    <dbReference type="NCBI Taxonomy" id="84603"/>
    <lineage>
        <taxon>Eukaryota</taxon>
        <taxon>Fungi</taxon>
        <taxon>Dikarya</taxon>
        <taxon>Basidiomycota</taxon>
        <taxon>Agaricomycotina</taxon>
        <taxon>Agaricomycetes</taxon>
        <taxon>Agaricomycetidae</taxon>
        <taxon>Agaricales</taxon>
        <taxon>Agaricineae</taxon>
        <taxon>Strophariaceae</taxon>
        <taxon>Agrocybe</taxon>
    </lineage>
</organism>
<dbReference type="EMBL" id="JANKHO010000269">
    <property type="protein sequence ID" value="KAJ3512274.1"/>
    <property type="molecule type" value="Genomic_DNA"/>
</dbReference>
<dbReference type="SUPFAM" id="SSF81383">
    <property type="entry name" value="F-box domain"/>
    <property type="match status" value="1"/>
</dbReference>
<sequence length="639" mass="73924">MLVDDLEPLSLSPSRAGHPLFFTTMSTMSWALDVANTVIRAAFNLYFRQKKGKPILKLSADTFVDDIFPYLLIDELLSLRKTCKVFYLLTHEPIIWKRYMRRLRVPLAQLRPTFKFTERISNHEIEFLVTRACAVERSWRRGIPRIKGRRILASQYKIIDLKLVPGGKFLVASAKDKCNYRFYILVYALDVMYGSRLLARLPTFFKVYDIQAQYMDYKGVPGMMISYVRRRIDVSDYGHTTPIDTHHPLIYDACCVHMRLDAVEELIRPDLNPHGAKKDYLAAAYTLEAPFRDVFRHESPAEIHSTSLFSVDNQPHMGFAVRNQSVALVELNTGRKVTFCFEDVPGFEGRPHRIRSLRFLPSQNDILVIRSISTIPGTPETHAFEIYSVPGQPGYHRVRPKNAWECEDKWGLNTDFAISDPANFARKTGPDHPDILRREYCPPTIWVFAPSENPKGATYWYFRPEPEVEWQNGPNGKFIYKSISLRPYHHCNRNYFERALPGAERTLFYEYDKDGTDAPPIVGFRRFLFPEKRFGTLYPTDDIIEPVMTVEKDDRDCDFAFRYIERCGNLVDDVNKDGGLAAITWDENSGRICLASDGNQRIYVYDLAPVLEPHHRLAYQWRSSLIDPKPEIAAYLLGQ</sequence>
<dbReference type="OrthoDB" id="3219396at2759"/>
<name>A0A9W8K4H6_9AGAR</name>
<keyword evidence="2" id="KW-1185">Reference proteome</keyword>
<proteinExistence type="predicted"/>
<evidence type="ECO:0008006" key="3">
    <source>
        <dbReference type="Google" id="ProtNLM"/>
    </source>
</evidence>
<dbReference type="Proteomes" id="UP001148786">
    <property type="component" value="Unassembled WGS sequence"/>
</dbReference>
<dbReference type="InterPro" id="IPR036047">
    <property type="entry name" value="F-box-like_dom_sf"/>
</dbReference>
<evidence type="ECO:0000313" key="2">
    <source>
        <dbReference type="Proteomes" id="UP001148786"/>
    </source>
</evidence>